<dbReference type="NCBIfam" id="TIGR00254">
    <property type="entry name" value="GGDEF"/>
    <property type="match status" value="1"/>
</dbReference>
<dbReference type="Gene3D" id="3.30.450.20">
    <property type="entry name" value="PAS domain"/>
    <property type="match status" value="1"/>
</dbReference>
<name>A0A0F4XFU3_9PSED</name>
<dbReference type="SMART" id="SM00267">
    <property type="entry name" value="GGDEF"/>
    <property type="match status" value="1"/>
</dbReference>
<evidence type="ECO:0000259" key="6">
    <source>
        <dbReference type="PROSITE" id="PS50883"/>
    </source>
</evidence>
<dbReference type="InterPro" id="IPR043128">
    <property type="entry name" value="Rev_trsase/Diguanyl_cyclase"/>
</dbReference>
<dbReference type="InterPro" id="IPR000160">
    <property type="entry name" value="GGDEF_dom"/>
</dbReference>
<reference evidence="8 9" key="1">
    <citation type="submission" date="2015-03" db="EMBL/GenBank/DDBJ databases">
        <title>Pseudomonas fluorescens 1855-344 Genome sequencing and assembly.</title>
        <authorList>
            <person name="Eng W.W.H."/>
            <person name="Gan H.M."/>
            <person name="Savka M.A."/>
        </authorList>
    </citation>
    <scope>NUCLEOTIDE SEQUENCE [LARGE SCALE GENOMIC DNA]</scope>
    <source>
        <strain evidence="8 9">1855-344</strain>
    </source>
</reference>
<feature type="domain" description="GGDEF" evidence="7">
    <location>
        <begin position="158"/>
        <end position="291"/>
    </location>
</feature>
<dbReference type="GO" id="GO:0005886">
    <property type="term" value="C:plasma membrane"/>
    <property type="evidence" value="ECO:0007669"/>
    <property type="project" value="UniProtKB-SubCell"/>
</dbReference>
<dbReference type="PANTHER" id="PTHR44757:SF2">
    <property type="entry name" value="BIOFILM ARCHITECTURE MAINTENANCE PROTEIN MBAA"/>
    <property type="match status" value="1"/>
</dbReference>
<dbReference type="InterPro" id="IPR029787">
    <property type="entry name" value="Nucleotide_cyclase"/>
</dbReference>
<sequence length="582" mass="65639">MDKKYRRAVDAAAIFSETDLSGRITYVNDQFCSLFGYRRDELLGVNHRLLNSGEHPDEFFSAMWRTIALGQVWKGEICNRAKDGTLHWVDTTLVPVIDDETGHIERYLAIRFDVSEKRRLLHSLQWRVGHDVLTGLPNRTYLSDLLDQALEFSRAENLPLAVCMLDLDGFKAVNDGYGHASGDRLLVEVARRLRSIVRGEDVVARLGGDEFVLVLRHVRGMDELHAALNRVLIAVSMPYGIDGKDIKVFASIGVTLFPWDNEDAETLLRHADQAMYVAKQSGRNRFHLFDVSRDKEVRATYQTVERVRQALAGNELRLHFQPKVNMRHGTVVGLEALLRWKHPQRGLVPPREFLPLVEETDLIVEIGEWVMEQVLTQLQQWQQAGQGWPVSINISARHFQRADFVERLRQVLERHPAVPPRLLDLQIVESVAVENLAHVSACLQACQALGVGFSLGGFGTGYCSLNDLKHLRTQTIKIDKTFVRDILHDRDDLALTEAVIGLARAFGREVVAEGLDSLEHGQLLLRLGCEVAQGYFIARPMPSEQIPGWVQGFIPPSQWQQRSGDQGEGASLLARDASLRPV</sequence>
<dbReference type="SUPFAM" id="SSF141868">
    <property type="entry name" value="EAL domain-like"/>
    <property type="match status" value="1"/>
</dbReference>
<dbReference type="Pfam" id="PF00563">
    <property type="entry name" value="EAL"/>
    <property type="match status" value="1"/>
</dbReference>
<dbReference type="SMART" id="SM00091">
    <property type="entry name" value="PAS"/>
    <property type="match status" value="1"/>
</dbReference>
<dbReference type="PROSITE" id="PS50112">
    <property type="entry name" value="PAS"/>
    <property type="match status" value="1"/>
</dbReference>
<evidence type="ECO:0000259" key="7">
    <source>
        <dbReference type="PROSITE" id="PS50887"/>
    </source>
</evidence>
<dbReference type="SMART" id="SM00086">
    <property type="entry name" value="PAC"/>
    <property type="match status" value="1"/>
</dbReference>
<dbReference type="OrthoDB" id="9804951at2"/>
<feature type="domain" description="PAC" evidence="5">
    <location>
        <begin position="71"/>
        <end position="126"/>
    </location>
</feature>
<dbReference type="InterPro" id="IPR000014">
    <property type="entry name" value="PAS"/>
</dbReference>
<evidence type="ECO:0000259" key="4">
    <source>
        <dbReference type="PROSITE" id="PS50112"/>
    </source>
</evidence>
<dbReference type="Gene3D" id="3.20.20.450">
    <property type="entry name" value="EAL domain"/>
    <property type="match status" value="1"/>
</dbReference>
<dbReference type="Gene3D" id="3.30.70.270">
    <property type="match status" value="1"/>
</dbReference>
<dbReference type="Pfam" id="PF13426">
    <property type="entry name" value="PAS_9"/>
    <property type="match status" value="1"/>
</dbReference>
<comment type="subcellular location">
    <subcellularLocation>
        <location evidence="2">Cell inner membrane</location>
    </subcellularLocation>
</comment>
<dbReference type="CDD" id="cd01948">
    <property type="entry name" value="EAL"/>
    <property type="match status" value="1"/>
</dbReference>
<gene>
    <name evidence="8" type="ORF">VP02_25390</name>
</gene>
<dbReference type="InterPro" id="IPR001610">
    <property type="entry name" value="PAC"/>
</dbReference>
<dbReference type="FunFam" id="3.30.70.270:FF:000001">
    <property type="entry name" value="Diguanylate cyclase domain protein"/>
    <property type="match status" value="1"/>
</dbReference>
<organism evidence="8 9">
    <name type="scientific">Pseudomonas kilonensis</name>
    <dbReference type="NCBI Taxonomy" id="132476"/>
    <lineage>
        <taxon>Bacteria</taxon>
        <taxon>Pseudomonadati</taxon>
        <taxon>Pseudomonadota</taxon>
        <taxon>Gammaproteobacteria</taxon>
        <taxon>Pseudomonadales</taxon>
        <taxon>Pseudomonadaceae</taxon>
        <taxon>Pseudomonas</taxon>
    </lineage>
</organism>
<protein>
    <submittedName>
        <fullName evidence="8">Diguanylate cyclase</fullName>
    </submittedName>
</protein>
<dbReference type="InterPro" id="IPR035965">
    <property type="entry name" value="PAS-like_dom_sf"/>
</dbReference>
<dbReference type="SMART" id="SM00052">
    <property type="entry name" value="EAL"/>
    <property type="match status" value="1"/>
</dbReference>
<dbReference type="InterPro" id="IPR052155">
    <property type="entry name" value="Biofilm_reg_signaling"/>
</dbReference>
<dbReference type="GO" id="GO:0003824">
    <property type="term" value="F:catalytic activity"/>
    <property type="evidence" value="ECO:0007669"/>
    <property type="project" value="UniProtKB-ARBA"/>
</dbReference>
<evidence type="ECO:0000313" key="8">
    <source>
        <dbReference type="EMBL" id="KKA04907.1"/>
    </source>
</evidence>
<dbReference type="PROSITE" id="PS50883">
    <property type="entry name" value="EAL"/>
    <property type="match status" value="1"/>
</dbReference>
<dbReference type="NCBIfam" id="TIGR00229">
    <property type="entry name" value="sensory_box"/>
    <property type="match status" value="1"/>
</dbReference>
<accession>A0A0F4XFU3</accession>
<dbReference type="Proteomes" id="UP000033662">
    <property type="component" value="Unassembled WGS sequence"/>
</dbReference>
<proteinExistence type="predicted"/>
<evidence type="ECO:0000259" key="5">
    <source>
        <dbReference type="PROSITE" id="PS50113"/>
    </source>
</evidence>
<evidence type="ECO:0000313" key="9">
    <source>
        <dbReference type="Proteomes" id="UP000033662"/>
    </source>
</evidence>
<dbReference type="EMBL" id="JZXC01000033">
    <property type="protein sequence ID" value="KKA04907.1"/>
    <property type="molecule type" value="Genomic_DNA"/>
</dbReference>
<dbReference type="PROSITE" id="PS50113">
    <property type="entry name" value="PAC"/>
    <property type="match status" value="1"/>
</dbReference>
<dbReference type="AlphaFoldDB" id="A0A0F4XFU3"/>
<dbReference type="SUPFAM" id="SSF55073">
    <property type="entry name" value="Nucleotide cyclase"/>
    <property type="match status" value="1"/>
</dbReference>
<feature type="domain" description="PAS" evidence="4">
    <location>
        <begin position="1"/>
        <end position="58"/>
    </location>
</feature>
<evidence type="ECO:0000256" key="1">
    <source>
        <dbReference type="ARBA" id="ARBA00001946"/>
    </source>
</evidence>
<dbReference type="InterPro" id="IPR035919">
    <property type="entry name" value="EAL_sf"/>
</dbReference>
<dbReference type="PROSITE" id="PS50887">
    <property type="entry name" value="GGDEF"/>
    <property type="match status" value="1"/>
</dbReference>
<feature type="region of interest" description="Disordered" evidence="3">
    <location>
        <begin position="557"/>
        <end position="582"/>
    </location>
</feature>
<comment type="cofactor">
    <cofactor evidence="1">
        <name>Mg(2+)</name>
        <dbReference type="ChEBI" id="CHEBI:18420"/>
    </cofactor>
</comment>
<dbReference type="Pfam" id="PF00990">
    <property type="entry name" value="GGDEF"/>
    <property type="match status" value="1"/>
</dbReference>
<comment type="caution">
    <text evidence="8">The sequence shown here is derived from an EMBL/GenBank/DDBJ whole genome shotgun (WGS) entry which is preliminary data.</text>
</comment>
<dbReference type="CDD" id="cd01949">
    <property type="entry name" value="GGDEF"/>
    <property type="match status" value="1"/>
</dbReference>
<dbReference type="CDD" id="cd00130">
    <property type="entry name" value="PAS"/>
    <property type="match status" value="1"/>
</dbReference>
<feature type="domain" description="EAL" evidence="6">
    <location>
        <begin position="300"/>
        <end position="554"/>
    </location>
</feature>
<dbReference type="InterPro" id="IPR001633">
    <property type="entry name" value="EAL_dom"/>
</dbReference>
<dbReference type="SUPFAM" id="SSF55785">
    <property type="entry name" value="PYP-like sensor domain (PAS domain)"/>
    <property type="match status" value="1"/>
</dbReference>
<dbReference type="PANTHER" id="PTHR44757">
    <property type="entry name" value="DIGUANYLATE CYCLASE DGCP"/>
    <property type="match status" value="1"/>
</dbReference>
<dbReference type="InterPro" id="IPR000700">
    <property type="entry name" value="PAS-assoc_C"/>
</dbReference>
<evidence type="ECO:0000256" key="3">
    <source>
        <dbReference type="SAM" id="MobiDB-lite"/>
    </source>
</evidence>
<evidence type="ECO:0000256" key="2">
    <source>
        <dbReference type="ARBA" id="ARBA00004533"/>
    </source>
</evidence>